<feature type="site" description="Lowers pKa of active site Tyr" evidence="3">
    <location>
        <position position="83"/>
    </location>
</feature>
<evidence type="ECO:0000256" key="2">
    <source>
        <dbReference type="PIRSR" id="PIRSR000097-2"/>
    </source>
</evidence>
<evidence type="ECO:0000256" key="3">
    <source>
        <dbReference type="PIRSR" id="PIRSR000097-3"/>
    </source>
</evidence>
<dbReference type="Gene3D" id="3.20.20.100">
    <property type="entry name" value="NADP-dependent oxidoreductase domain"/>
    <property type="match status" value="1"/>
</dbReference>
<dbReference type="PROSITE" id="PS00798">
    <property type="entry name" value="ALDOKETO_REDUCTASE_1"/>
    <property type="match status" value="1"/>
</dbReference>
<proteinExistence type="predicted"/>
<evidence type="ECO:0000313" key="6">
    <source>
        <dbReference type="Proteomes" id="UP000886523"/>
    </source>
</evidence>
<reference evidence="5" key="1">
    <citation type="journal article" date="2020" name="Nat. Commun.">
        <title>Large-scale genome sequencing of mycorrhizal fungi provides insights into the early evolution of symbiotic traits.</title>
        <authorList>
            <person name="Miyauchi S."/>
            <person name="Kiss E."/>
            <person name="Kuo A."/>
            <person name="Drula E."/>
            <person name="Kohler A."/>
            <person name="Sanchez-Garcia M."/>
            <person name="Morin E."/>
            <person name="Andreopoulos B."/>
            <person name="Barry K.W."/>
            <person name="Bonito G."/>
            <person name="Buee M."/>
            <person name="Carver A."/>
            <person name="Chen C."/>
            <person name="Cichocki N."/>
            <person name="Clum A."/>
            <person name="Culley D."/>
            <person name="Crous P.W."/>
            <person name="Fauchery L."/>
            <person name="Girlanda M."/>
            <person name="Hayes R.D."/>
            <person name="Keri Z."/>
            <person name="LaButti K."/>
            <person name="Lipzen A."/>
            <person name="Lombard V."/>
            <person name="Magnuson J."/>
            <person name="Maillard F."/>
            <person name="Murat C."/>
            <person name="Nolan M."/>
            <person name="Ohm R.A."/>
            <person name="Pangilinan J."/>
            <person name="Pereira M.F."/>
            <person name="Perotto S."/>
            <person name="Peter M."/>
            <person name="Pfister S."/>
            <person name="Riley R."/>
            <person name="Sitrit Y."/>
            <person name="Stielow J.B."/>
            <person name="Szollosi G."/>
            <person name="Zifcakova L."/>
            <person name="Stursova M."/>
            <person name="Spatafora J.W."/>
            <person name="Tedersoo L."/>
            <person name="Vaario L.M."/>
            <person name="Yamada A."/>
            <person name="Yan M."/>
            <person name="Wang P."/>
            <person name="Xu J."/>
            <person name="Bruns T."/>
            <person name="Baldrian P."/>
            <person name="Vilgalys R."/>
            <person name="Dunand C."/>
            <person name="Henrissat B."/>
            <person name="Grigoriev I.V."/>
            <person name="Hibbett D."/>
            <person name="Nagy L.G."/>
            <person name="Martin F.M."/>
        </authorList>
    </citation>
    <scope>NUCLEOTIDE SEQUENCE</scope>
    <source>
        <strain evidence="5">UP504</strain>
    </source>
</reference>
<dbReference type="Proteomes" id="UP000886523">
    <property type="component" value="Unassembled WGS sequence"/>
</dbReference>
<dbReference type="EMBL" id="MU128997">
    <property type="protein sequence ID" value="KAF9511624.1"/>
    <property type="molecule type" value="Genomic_DNA"/>
</dbReference>
<accession>A0A9P6AT88</accession>
<feature type="active site" description="Proton donor" evidence="1">
    <location>
        <position position="58"/>
    </location>
</feature>
<name>A0A9P6AT88_9AGAM</name>
<evidence type="ECO:0000313" key="5">
    <source>
        <dbReference type="EMBL" id="KAF9511624.1"/>
    </source>
</evidence>
<comment type="caution">
    <text evidence="5">The sequence shown here is derived from an EMBL/GenBank/DDBJ whole genome shotgun (WGS) entry which is preliminary data.</text>
</comment>
<dbReference type="PROSITE" id="PS00062">
    <property type="entry name" value="ALDOKETO_REDUCTASE_2"/>
    <property type="match status" value="1"/>
</dbReference>
<dbReference type="InterPro" id="IPR036812">
    <property type="entry name" value="NAD(P)_OxRdtase_dom_sf"/>
</dbReference>
<feature type="binding site" evidence="2">
    <location>
        <position position="114"/>
    </location>
    <ligand>
        <name>substrate</name>
    </ligand>
</feature>
<dbReference type="AlphaFoldDB" id="A0A9P6AT88"/>
<dbReference type="InterPro" id="IPR023210">
    <property type="entry name" value="NADP_OxRdtase_dom"/>
</dbReference>
<evidence type="ECO:0000256" key="1">
    <source>
        <dbReference type="PIRSR" id="PIRSR000097-1"/>
    </source>
</evidence>
<dbReference type="PRINTS" id="PR00069">
    <property type="entry name" value="ALDKETRDTASE"/>
</dbReference>
<dbReference type="Pfam" id="PF00248">
    <property type="entry name" value="Aldo_ket_red"/>
    <property type="match status" value="1"/>
</dbReference>
<dbReference type="OrthoDB" id="416253at2759"/>
<gene>
    <name evidence="5" type="ORF">BS47DRAFT_1383305</name>
</gene>
<organism evidence="5 6">
    <name type="scientific">Hydnum rufescens UP504</name>
    <dbReference type="NCBI Taxonomy" id="1448309"/>
    <lineage>
        <taxon>Eukaryota</taxon>
        <taxon>Fungi</taxon>
        <taxon>Dikarya</taxon>
        <taxon>Basidiomycota</taxon>
        <taxon>Agaricomycotina</taxon>
        <taxon>Agaricomycetes</taxon>
        <taxon>Cantharellales</taxon>
        <taxon>Hydnaceae</taxon>
        <taxon>Hydnum</taxon>
    </lineage>
</organism>
<dbReference type="InterPro" id="IPR020471">
    <property type="entry name" value="AKR"/>
</dbReference>
<dbReference type="PANTHER" id="PTHR11732">
    <property type="entry name" value="ALDO/KETO REDUCTASE"/>
    <property type="match status" value="1"/>
</dbReference>
<dbReference type="PIRSF" id="PIRSF000097">
    <property type="entry name" value="AKR"/>
    <property type="match status" value="1"/>
</dbReference>
<dbReference type="SUPFAM" id="SSF51430">
    <property type="entry name" value="NAD(P)-linked oxidoreductase"/>
    <property type="match status" value="1"/>
</dbReference>
<dbReference type="InterPro" id="IPR018170">
    <property type="entry name" value="Aldo/ket_reductase_CS"/>
</dbReference>
<evidence type="ECO:0000259" key="4">
    <source>
        <dbReference type="Pfam" id="PF00248"/>
    </source>
</evidence>
<protein>
    <recommendedName>
        <fullName evidence="4">NADP-dependent oxidoreductase domain-containing protein</fullName>
    </recommendedName>
</protein>
<dbReference type="GO" id="GO:0016491">
    <property type="term" value="F:oxidoreductase activity"/>
    <property type="evidence" value="ECO:0007669"/>
    <property type="project" value="InterPro"/>
</dbReference>
<keyword evidence="6" id="KW-1185">Reference proteome</keyword>
<sequence length="299" mass="32983">MSFSLKSSVDLPNSPVPGAQIPLIGLGTYAGSSGGLAPAVKYAVKEAGFRHIDAAYAYFNEKEVGEGIRDSGVPRSEIFITSKVWNTHHRQVEECLDIILSDLGTDYVDLLLIHWPIAMNPKGNSKFLPTREDGSYDIDEEWKVSQTWEQMEAVQRLGKAKQIGVSNFSEWMLETNILPIAKIKPAVNQIELHPYNPQHKLVAYLKKQGIVPVAYSPLGALKRPIAFGRSAKGIPAIPKSSKPSRILTNGSPAQLTPDDVAKLDALSNEPGKQKRFVKLPWGVKLGFEDWDIAETARKQ</sequence>
<feature type="domain" description="NADP-dependent oxidoreductase" evidence="4">
    <location>
        <begin position="37"/>
        <end position="219"/>
    </location>
</feature>